<accession>A0A2M7D7W9</accession>
<sequence length="129" mass="15181">MTSKINYGETPEFQKDFKKLLKKFKSLEDDLELVKIATIELFHIQKINNLSTFPIQGFCTKEIQICKIKKFACKALKGRGSKSGIRVIYAFHCINLKIDFIEIYFKGEKENEDRERIKNYLKSFERCVS</sequence>
<reference evidence="2" key="1">
    <citation type="submission" date="2017-09" db="EMBL/GenBank/DDBJ databases">
        <title>Depth-based differentiation of microbial function through sediment-hosted aquifers and enrichment of novel symbionts in the deep terrestrial subsurface.</title>
        <authorList>
            <person name="Probst A.J."/>
            <person name="Ladd B."/>
            <person name="Jarett J.K."/>
            <person name="Geller-Mcgrath D.E."/>
            <person name="Sieber C.M.K."/>
            <person name="Emerson J.B."/>
            <person name="Anantharaman K."/>
            <person name="Thomas B.C."/>
            <person name="Malmstrom R."/>
            <person name="Stieglmeier M."/>
            <person name="Klingl A."/>
            <person name="Woyke T."/>
            <person name="Ryan C.M."/>
            <person name="Banfield J.F."/>
        </authorList>
    </citation>
    <scope>NUCLEOTIDE SEQUENCE [LARGE SCALE GENOMIC DNA]</scope>
</reference>
<protein>
    <recommendedName>
        <fullName evidence="3">Addiction module toxin RelE</fullName>
    </recommendedName>
</protein>
<evidence type="ECO:0000313" key="1">
    <source>
        <dbReference type="EMBL" id="PIV42758.1"/>
    </source>
</evidence>
<evidence type="ECO:0008006" key="3">
    <source>
        <dbReference type="Google" id="ProtNLM"/>
    </source>
</evidence>
<organism evidence="1 2">
    <name type="scientific">Candidatus Nealsonbacteria bacterium CG02_land_8_20_14_3_00_40_11</name>
    <dbReference type="NCBI Taxonomy" id="1974700"/>
    <lineage>
        <taxon>Bacteria</taxon>
        <taxon>Candidatus Nealsoniibacteriota</taxon>
    </lineage>
</organism>
<dbReference type="AlphaFoldDB" id="A0A2M7D7W9"/>
<dbReference type="EMBL" id="PEUA01000038">
    <property type="protein sequence ID" value="PIV42758.1"/>
    <property type="molecule type" value="Genomic_DNA"/>
</dbReference>
<proteinExistence type="predicted"/>
<comment type="caution">
    <text evidence="1">The sequence shown here is derived from an EMBL/GenBank/DDBJ whole genome shotgun (WGS) entry which is preliminary data.</text>
</comment>
<name>A0A2M7D7W9_9BACT</name>
<dbReference type="Proteomes" id="UP000230304">
    <property type="component" value="Unassembled WGS sequence"/>
</dbReference>
<evidence type="ECO:0000313" key="2">
    <source>
        <dbReference type="Proteomes" id="UP000230304"/>
    </source>
</evidence>
<gene>
    <name evidence="1" type="ORF">COS26_01675</name>
</gene>